<proteinExistence type="predicted"/>
<name>A0A6G3ZUK0_9BACL</name>
<protein>
    <submittedName>
        <fullName evidence="1">Uncharacterized protein</fullName>
    </submittedName>
</protein>
<accession>A0A6G3ZUK0</accession>
<evidence type="ECO:0000313" key="1">
    <source>
        <dbReference type="EMBL" id="NEW05883.1"/>
    </source>
</evidence>
<organism evidence="1">
    <name type="scientific">Paenibacillus sp. SYP-B3998</name>
    <dbReference type="NCBI Taxonomy" id="2678564"/>
    <lineage>
        <taxon>Bacteria</taxon>
        <taxon>Bacillati</taxon>
        <taxon>Bacillota</taxon>
        <taxon>Bacilli</taxon>
        <taxon>Bacillales</taxon>
        <taxon>Paenibacillaceae</taxon>
        <taxon>Paenibacillus</taxon>
    </lineage>
</organism>
<sequence>MKSIPLSISEDMHLLAQELQRHFPPSKLEVLARQTGFIQRKSKYTA</sequence>
<dbReference type="AlphaFoldDB" id="A0A6G3ZUK0"/>
<dbReference type="RefSeq" id="WP_163943352.1">
    <property type="nucleotide sequence ID" value="NZ_JAAIKC010000001.1"/>
</dbReference>
<reference evidence="1" key="1">
    <citation type="submission" date="2020-02" db="EMBL/GenBank/DDBJ databases">
        <authorList>
            <person name="Shen X.-R."/>
            <person name="Zhang Y.-X."/>
        </authorList>
    </citation>
    <scope>NUCLEOTIDE SEQUENCE</scope>
    <source>
        <strain evidence="1">SYP-B3998</strain>
    </source>
</reference>
<dbReference type="EMBL" id="JAAIKC010000001">
    <property type="protein sequence ID" value="NEW05883.1"/>
    <property type="molecule type" value="Genomic_DNA"/>
</dbReference>
<comment type="caution">
    <text evidence="1">The sequence shown here is derived from an EMBL/GenBank/DDBJ whole genome shotgun (WGS) entry which is preliminary data.</text>
</comment>
<gene>
    <name evidence="1" type="ORF">GK047_07625</name>
</gene>